<feature type="compositionally biased region" description="Polar residues" evidence="1">
    <location>
        <begin position="226"/>
        <end position="240"/>
    </location>
</feature>
<accession>A0ABR3W0J6</accession>
<dbReference type="EMBL" id="JAWRVE010000190">
    <property type="protein sequence ID" value="KAL1850149.1"/>
    <property type="molecule type" value="Genomic_DNA"/>
</dbReference>
<keyword evidence="3" id="KW-1185">Reference proteome</keyword>
<gene>
    <name evidence="2" type="ORF">Daus18300_013017</name>
</gene>
<feature type="compositionally biased region" description="Basic and acidic residues" evidence="1">
    <location>
        <begin position="73"/>
        <end position="83"/>
    </location>
</feature>
<comment type="caution">
    <text evidence="2">The sequence shown here is derived from an EMBL/GenBank/DDBJ whole genome shotgun (WGS) entry which is preliminary data.</text>
</comment>
<organism evidence="2 3">
    <name type="scientific">Diaporthe australafricana</name>
    <dbReference type="NCBI Taxonomy" id="127596"/>
    <lineage>
        <taxon>Eukaryota</taxon>
        <taxon>Fungi</taxon>
        <taxon>Dikarya</taxon>
        <taxon>Ascomycota</taxon>
        <taxon>Pezizomycotina</taxon>
        <taxon>Sordariomycetes</taxon>
        <taxon>Sordariomycetidae</taxon>
        <taxon>Diaporthales</taxon>
        <taxon>Diaporthaceae</taxon>
        <taxon>Diaporthe</taxon>
    </lineage>
</organism>
<sequence length="332" mass="35451">MDPIDRRLVLGVLNDPTSSIVCARDLLDCLRRECIFTDAAVDQHMEEILRIWKGRKQQGKQQDVLSPPASNPGERKDDADSDGRLALYGPVDEQADKDPVSLFRPDRGIFGYANSRRSEGHMSFIQAKTVKDNRLEPDDDGTVVIQWKSSVFAGGDDSVDCHDETARNTCCIVLGPDDVAQVGMTVDIVFGTRCVADLDEQRMNIPPPRCPTPPGAPPSDIDQPDASMSSSFGDADGATQQVVPTQHSGIYSPVSQSARPASYITATNVFFLGSPDQLGWAAQLGSSMENLGVTPGAGPSVAPMGGTPAMGGSKRKADGNAQGIGRAKKLHS</sequence>
<dbReference type="Proteomes" id="UP001583177">
    <property type="component" value="Unassembled WGS sequence"/>
</dbReference>
<protein>
    <submittedName>
        <fullName evidence="2">Uncharacterized protein</fullName>
    </submittedName>
</protein>
<evidence type="ECO:0000313" key="2">
    <source>
        <dbReference type="EMBL" id="KAL1850149.1"/>
    </source>
</evidence>
<name>A0ABR3W0J6_9PEZI</name>
<evidence type="ECO:0000256" key="1">
    <source>
        <dbReference type="SAM" id="MobiDB-lite"/>
    </source>
</evidence>
<proteinExistence type="predicted"/>
<feature type="region of interest" description="Disordered" evidence="1">
    <location>
        <begin position="294"/>
        <end position="332"/>
    </location>
</feature>
<feature type="region of interest" description="Disordered" evidence="1">
    <location>
        <begin position="204"/>
        <end position="240"/>
    </location>
</feature>
<reference evidence="2 3" key="1">
    <citation type="journal article" date="2024" name="IMA Fungus">
        <title>IMA Genome - F19 : A genome assembly and annotation guide to empower mycologists, including annotated draft genome sequences of Ceratocystis pirilliformis, Diaporthe australafricana, Fusarium ophioides, Paecilomyces lecythidis, and Sporothrix stenoceras.</title>
        <authorList>
            <person name="Aylward J."/>
            <person name="Wilson A.M."/>
            <person name="Visagie C.M."/>
            <person name="Spraker J."/>
            <person name="Barnes I."/>
            <person name="Buitendag C."/>
            <person name="Ceriani C."/>
            <person name="Del Mar Angel L."/>
            <person name="du Plessis D."/>
            <person name="Fuchs T."/>
            <person name="Gasser K."/>
            <person name="Kramer D."/>
            <person name="Li W."/>
            <person name="Munsamy K."/>
            <person name="Piso A."/>
            <person name="Price J.L."/>
            <person name="Sonnekus B."/>
            <person name="Thomas C."/>
            <person name="van der Nest A."/>
            <person name="van Dijk A."/>
            <person name="van Heerden A."/>
            <person name="van Vuuren N."/>
            <person name="Yilmaz N."/>
            <person name="Duong T.A."/>
            <person name="van der Merwe N.A."/>
            <person name="Wingfield M.J."/>
            <person name="Wingfield B.D."/>
        </authorList>
    </citation>
    <scope>NUCLEOTIDE SEQUENCE [LARGE SCALE GENOMIC DNA]</scope>
    <source>
        <strain evidence="2 3">CMW 18300</strain>
    </source>
</reference>
<feature type="compositionally biased region" description="Pro residues" evidence="1">
    <location>
        <begin position="205"/>
        <end position="217"/>
    </location>
</feature>
<evidence type="ECO:0000313" key="3">
    <source>
        <dbReference type="Proteomes" id="UP001583177"/>
    </source>
</evidence>
<feature type="region of interest" description="Disordered" evidence="1">
    <location>
        <begin position="57"/>
        <end position="85"/>
    </location>
</feature>